<evidence type="ECO:0000256" key="1">
    <source>
        <dbReference type="ARBA" id="ARBA00010203"/>
    </source>
</evidence>
<dbReference type="GO" id="GO:0009307">
    <property type="term" value="P:DNA restriction-modification system"/>
    <property type="evidence" value="ECO:0007669"/>
    <property type="project" value="UniProtKB-KW"/>
</dbReference>
<comment type="similarity">
    <text evidence="1">Belongs to the N(4)/N(6)-methyltransferase family. N(4) subfamily.</text>
</comment>
<dbReference type="KEGG" id="wna:KA717_00375"/>
<comment type="catalytic activity">
    <reaction evidence="7">
        <text>a 2'-deoxycytidine in DNA + S-adenosyl-L-methionine = an N(4)-methyl-2'-deoxycytidine in DNA + S-adenosyl-L-homocysteine + H(+)</text>
        <dbReference type="Rhea" id="RHEA:16857"/>
        <dbReference type="Rhea" id="RHEA-COMP:11369"/>
        <dbReference type="Rhea" id="RHEA-COMP:13674"/>
        <dbReference type="ChEBI" id="CHEBI:15378"/>
        <dbReference type="ChEBI" id="CHEBI:57856"/>
        <dbReference type="ChEBI" id="CHEBI:59789"/>
        <dbReference type="ChEBI" id="CHEBI:85452"/>
        <dbReference type="ChEBI" id="CHEBI:137933"/>
        <dbReference type="EC" id="2.1.1.113"/>
    </reaction>
</comment>
<dbReference type="InterPro" id="IPR029063">
    <property type="entry name" value="SAM-dependent_MTases_sf"/>
</dbReference>
<gene>
    <name evidence="9" type="ORF">KA717_00375</name>
</gene>
<evidence type="ECO:0000256" key="2">
    <source>
        <dbReference type="ARBA" id="ARBA00012185"/>
    </source>
</evidence>
<evidence type="ECO:0000256" key="6">
    <source>
        <dbReference type="ARBA" id="ARBA00022747"/>
    </source>
</evidence>
<keyword evidence="4" id="KW-0808">Transferase</keyword>
<dbReference type="EC" id="2.1.1.113" evidence="2"/>
<evidence type="ECO:0000256" key="5">
    <source>
        <dbReference type="ARBA" id="ARBA00022691"/>
    </source>
</evidence>
<organism evidence="9">
    <name type="scientific">Woronichinia naegeliana WA131</name>
    <dbReference type="NCBI Taxonomy" id="2824559"/>
    <lineage>
        <taxon>Bacteria</taxon>
        <taxon>Bacillati</taxon>
        <taxon>Cyanobacteriota</taxon>
        <taxon>Cyanophyceae</taxon>
        <taxon>Synechococcales</taxon>
        <taxon>Coelosphaeriaceae</taxon>
        <taxon>Woronichinia</taxon>
    </lineage>
</organism>
<reference evidence="9" key="1">
    <citation type="submission" date="2021-04" db="EMBL/GenBank/DDBJ databases">
        <title>Genome sequence of Woronichinia naegeliana from Washington state freshwater lake bloom.</title>
        <authorList>
            <person name="Dreher T.W."/>
        </authorList>
    </citation>
    <scope>NUCLEOTIDE SEQUENCE</scope>
    <source>
        <strain evidence="9">WA131</strain>
    </source>
</reference>
<keyword evidence="5" id="KW-0949">S-adenosyl-L-methionine</keyword>
<protein>
    <recommendedName>
        <fullName evidence="2">site-specific DNA-methyltransferase (cytosine-N(4)-specific)</fullName>
        <ecNumber evidence="2">2.1.1.113</ecNumber>
    </recommendedName>
</protein>
<dbReference type="InterPro" id="IPR017985">
    <property type="entry name" value="MeTrfase_CN4_CS"/>
</dbReference>
<keyword evidence="3" id="KW-0489">Methyltransferase</keyword>
<dbReference type="Proteomes" id="UP001065613">
    <property type="component" value="Chromosome"/>
</dbReference>
<evidence type="ECO:0000256" key="7">
    <source>
        <dbReference type="ARBA" id="ARBA00049120"/>
    </source>
</evidence>
<dbReference type="Gene3D" id="3.40.50.150">
    <property type="entry name" value="Vaccinia Virus protein VP39"/>
    <property type="match status" value="2"/>
</dbReference>
<dbReference type="GO" id="GO:0015667">
    <property type="term" value="F:site-specific DNA-methyltransferase (cytosine-N4-specific) activity"/>
    <property type="evidence" value="ECO:0007669"/>
    <property type="project" value="UniProtKB-EC"/>
</dbReference>
<dbReference type="EMBL" id="CP073041">
    <property type="protein sequence ID" value="UXE61511.1"/>
    <property type="molecule type" value="Genomic_DNA"/>
</dbReference>
<dbReference type="SUPFAM" id="SSF53335">
    <property type="entry name" value="S-adenosyl-L-methionine-dependent methyltransferases"/>
    <property type="match status" value="1"/>
</dbReference>
<proteinExistence type="inferred from homology"/>
<dbReference type="GO" id="GO:0032259">
    <property type="term" value="P:methylation"/>
    <property type="evidence" value="ECO:0007669"/>
    <property type="project" value="UniProtKB-KW"/>
</dbReference>
<dbReference type="GO" id="GO:0003677">
    <property type="term" value="F:DNA binding"/>
    <property type="evidence" value="ECO:0007669"/>
    <property type="project" value="InterPro"/>
</dbReference>
<evidence type="ECO:0000256" key="4">
    <source>
        <dbReference type="ARBA" id="ARBA00022679"/>
    </source>
</evidence>
<evidence type="ECO:0000313" key="9">
    <source>
        <dbReference type="EMBL" id="UXE61511.1"/>
    </source>
</evidence>
<keyword evidence="6" id="KW-0680">Restriction system</keyword>
<accession>A0A977PVY3</accession>
<evidence type="ECO:0000256" key="8">
    <source>
        <dbReference type="SAM" id="Coils"/>
    </source>
</evidence>
<feature type="coiled-coil region" evidence="8">
    <location>
        <begin position="88"/>
        <end position="115"/>
    </location>
</feature>
<evidence type="ECO:0000256" key="3">
    <source>
        <dbReference type="ARBA" id="ARBA00022603"/>
    </source>
</evidence>
<sequence length="410" mass="47098">MKYSVIRNSNYDFADQGYGAVYPNIHKYPATMPPQIGIALLKELNITQGKLLDPYCGSGSSFASALECGLTEMYGFDINPLAVLISRVKFTKIDLEALQITKQQLREKIDEYLKKENFLEKFPLPKITNINFWFSQEVINKLNLLRYFINQISDKNLYNFFLIPFSETVRECSYTRNNEFKLYKMKAADILKFNPDVLGVYFKRLNDVINIYETIYLPKLTENTQINVNYSQFNYAEDSFDLVLTSPPYGDSRTTVAYGQFSTLANEWIGIDYARKVDKMLMGGSQTKSLYNQGLITDYIQAIAVNNEKRALEVSAFYLDLEKSIDQVAKSVKKGGKIIYVVGNRTVKNIQLPTDQFIAEKFEQNGFRHLITYERLLSNKAMPSKNSPTNESGHTVNTMLYEYIVISEKS</sequence>
<dbReference type="AlphaFoldDB" id="A0A977PVY3"/>
<keyword evidence="8" id="KW-0175">Coiled coil</keyword>
<name>A0A977PVY3_9CYAN</name>
<dbReference type="PROSITE" id="PS00093">
    <property type="entry name" value="N4_MTASE"/>
    <property type="match status" value="1"/>
</dbReference>